<sequence length="215" mass="23597">MVGTVHAGYATFSMHDLKGFQNVMMGRQQFASRIVETFPGYLSYGVDLLYIRNRGFFGGGWGHTSTGGRLSYSDYSGYYNFDQVVHMNVVSLQGGIRIFPNYGTCFFLGLKGAVYSNKLDLKQELSVGNQTVADATPMHSTNVACQPFLSAQRTLKRLFLKLDAGYEFHNAGKLTTTDGKDSQIPDGSGKKPATIQPDGLRVSLGVGYVFRSFGH</sequence>
<evidence type="ECO:0000313" key="2">
    <source>
        <dbReference type="EMBL" id="AYB34084.1"/>
    </source>
</evidence>
<dbReference type="EMBL" id="CP032382">
    <property type="protein sequence ID" value="AYB34084.1"/>
    <property type="molecule type" value="Genomic_DNA"/>
</dbReference>
<dbReference type="Proteomes" id="UP000266183">
    <property type="component" value="Chromosome"/>
</dbReference>
<keyword evidence="3" id="KW-1185">Reference proteome</keyword>
<evidence type="ECO:0000313" key="3">
    <source>
        <dbReference type="Proteomes" id="UP000266183"/>
    </source>
</evidence>
<evidence type="ECO:0000256" key="1">
    <source>
        <dbReference type="SAM" id="MobiDB-lite"/>
    </source>
</evidence>
<feature type="region of interest" description="Disordered" evidence="1">
    <location>
        <begin position="177"/>
        <end position="196"/>
    </location>
</feature>
<name>A0A385ST63_9BACT</name>
<organism evidence="2 3">
    <name type="scientific">Chryseolinea soli</name>
    <dbReference type="NCBI Taxonomy" id="2321403"/>
    <lineage>
        <taxon>Bacteria</taxon>
        <taxon>Pseudomonadati</taxon>
        <taxon>Bacteroidota</taxon>
        <taxon>Cytophagia</taxon>
        <taxon>Cytophagales</taxon>
        <taxon>Fulvivirgaceae</taxon>
        <taxon>Chryseolinea</taxon>
    </lineage>
</organism>
<gene>
    <name evidence="2" type="ORF">D4L85_27430</name>
</gene>
<dbReference type="KEGG" id="chk:D4L85_27430"/>
<evidence type="ECO:0008006" key="4">
    <source>
        <dbReference type="Google" id="ProtNLM"/>
    </source>
</evidence>
<accession>A0A385ST63</accession>
<proteinExistence type="predicted"/>
<reference evidence="3" key="1">
    <citation type="submission" date="2018-09" db="EMBL/GenBank/DDBJ databases">
        <title>Chryseolinea sp. KIS68-18 isolated from soil.</title>
        <authorList>
            <person name="Weon H.-Y."/>
            <person name="Kwon S.-W."/>
            <person name="Lee S.A."/>
        </authorList>
    </citation>
    <scope>NUCLEOTIDE SEQUENCE [LARGE SCALE GENOMIC DNA]</scope>
    <source>
        <strain evidence="3">KIS68-18</strain>
    </source>
</reference>
<dbReference type="AlphaFoldDB" id="A0A385ST63"/>
<protein>
    <recommendedName>
        <fullName evidence="4">Outer membrane protein beta-barrel domain-containing protein</fullName>
    </recommendedName>
</protein>